<dbReference type="Gene3D" id="3.40.50.12780">
    <property type="entry name" value="N-terminal domain of ligase-like"/>
    <property type="match status" value="1"/>
</dbReference>
<dbReference type="Proteomes" id="UP001500074">
    <property type="component" value="Unassembled WGS sequence"/>
</dbReference>
<name>A0ABP9RE50_9GAMM</name>
<dbReference type="InterPro" id="IPR029069">
    <property type="entry name" value="HotDog_dom_sf"/>
</dbReference>
<reference evidence="5" key="1">
    <citation type="journal article" date="2019" name="Int. J. Syst. Evol. Microbiol.">
        <title>The Global Catalogue of Microorganisms (GCM) 10K type strain sequencing project: providing services to taxonomists for standard genome sequencing and annotation.</title>
        <authorList>
            <consortium name="The Broad Institute Genomics Platform"/>
            <consortium name="The Broad Institute Genome Sequencing Center for Infectious Disease"/>
            <person name="Wu L."/>
            <person name="Ma J."/>
        </authorList>
    </citation>
    <scope>NUCLEOTIDE SEQUENCE [LARGE SCALE GENOMIC DNA]</scope>
    <source>
        <strain evidence="5">JCM 18472</strain>
    </source>
</reference>
<dbReference type="RefSeq" id="WP_035575109.1">
    <property type="nucleotide sequence ID" value="NZ_BAABKI010000020.1"/>
</dbReference>
<dbReference type="InterPro" id="IPR042099">
    <property type="entry name" value="ANL_N_sf"/>
</dbReference>
<keyword evidence="5" id="KW-1185">Reference proteome</keyword>
<protein>
    <submittedName>
        <fullName evidence="4">Acyl-CoA synthetase family protein</fullName>
    </submittedName>
</protein>
<gene>
    <name evidence="4" type="ORF">GCM10023342_20640</name>
</gene>
<dbReference type="EMBL" id="BAABKI010000020">
    <property type="protein sequence ID" value="GAA5176025.1"/>
    <property type="molecule type" value="Genomic_DNA"/>
</dbReference>
<evidence type="ECO:0000256" key="1">
    <source>
        <dbReference type="ARBA" id="ARBA00006432"/>
    </source>
</evidence>
<feature type="domain" description="ApeI dehydratase-like" evidence="3">
    <location>
        <begin position="470"/>
        <end position="569"/>
    </location>
</feature>
<proteinExistence type="inferred from homology"/>
<dbReference type="PANTHER" id="PTHR43201:SF8">
    <property type="entry name" value="ACYL-COA SYNTHETASE FAMILY MEMBER 3"/>
    <property type="match status" value="1"/>
</dbReference>
<comment type="similarity">
    <text evidence="1">Belongs to the ATP-dependent AMP-binding enzyme family.</text>
</comment>
<dbReference type="Gene3D" id="3.10.129.10">
    <property type="entry name" value="Hotdog Thioesterase"/>
    <property type="match status" value="1"/>
</dbReference>
<organism evidence="4 5">
    <name type="scientific">Modicisalibacter zincidurans</name>
    <dbReference type="NCBI Taxonomy" id="1178777"/>
    <lineage>
        <taxon>Bacteria</taxon>
        <taxon>Pseudomonadati</taxon>
        <taxon>Pseudomonadota</taxon>
        <taxon>Gammaproteobacteria</taxon>
        <taxon>Oceanospirillales</taxon>
        <taxon>Halomonadaceae</taxon>
        <taxon>Modicisalibacter</taxon>
    </lineage>
</organism>
<evidence type="ECO:0000259" key="3">
    <source>
        <dbReference type="Pfam" id="PF22818"/>
    </source>
</evidence>
<sequence length="583" mass="63819">MTASPLLSAPWRASEPGRRVGWRAGCTASETASRVVTLGEFQQRIGAWQACLDAIAEPGQHWSLYARAPLEFAAALIALWERGDSALLPADDRPETLAATDRLTRARLGDIADGQVPGSPGRAPRWGRLDPERRALTLYTSGSSGEPQRLDKRFAQLDAELATHQALWPLGARLVISQVSHQHIYGLLFAILRPLCEGAPLADATCRYPETLHAWLAALAADEAVLISAPPPLERLPESLDWPAVRARLAYVHSSGAPLSAAASARARALLDAPVLEIYGSSETGGIAWRDQHHGERWTPLPGIEVRADEQSQLWLRSPFIAARDWQRQADRIEPGDNGFRLLGRSDRIAKVGGKRVSLTAMDRALGADPRVREVRTVTLAQHATRLGAIVRLDAVDLPHEHTARRTLIASLRSRLLAGYEPTVVPRYWRFVAHWPSNAQGKLTAALVSRLFRDLDDRRQPRWLGAIDSGEGRCLIDFEVPERLAFLDGHFPGQPVVPGVVLVQWACQLAREQFALAAPFQGLERVKFPLLLLPGERARLVLNLAAASGDRQSLGFSVDSARGRHASGRVAFAAERATEVDDG</sequence>
<dbReference type="InterPro" id="IPR054545">
    <property type="entry name" value="ApeI-like"/>
</dbReference>
<dbReference type="PANTHER" id="PTHR43201">
    <property type="entry name" value="ACYL-COA SYNTHETASE"/>
    <property type="match status" value="1"/>
</dbReference>
<dbReference type="InterPro" id="IPR045851">
    <property type="entry name" value="AMP-bd_C_sf"/>
</dbReference>
<evidence type="ECO:0000259" key="2">
    <source>
        <dbReference type="Pfam" id="PF00501"/>
    </source>
</evidence>
<dbReference type="SUPFAM" id="SSF56801">
    <property type="entry name" value="Acetyl-CoA synthetase-like"/>
    <property type="match status" value="1"/>
</dbReference>
<comment type="caution">
    <text evidence="4">The sequence shown here is derived from an EMBL/GenBank/DDBJ whole genome shotgun (WGS) entry which is preliminary data.</text>
</comment>
<dbReference type="Gene3D" id="3.30.300.30">
    <property type="match status" value="1"/>
</dbReference>
<feature type="domain" description="AMP-dependent synthetase/ligase" evidence="2">
    <location>
        <begin position="126"/>
        <end position="303"/>
    </location>
</feature>
<evidence type="ECO:0000313" key="5">
    <source>
        <dbReference type="Proteomes" id="UP001500074"/>
    </source>
</evidence>
<dbReference type="InterPro" id="IPR000873">
    <property type="entry name" value="AMP-dep_synth/lig_dom"/>
</dbReference>
<dbReference type="Pfam" id="PF22818">
    <property type="entry name" value="ApeI-like"/>
    <property type="match status" value="1"/>
</dbReference>
<dbReference type="SUPFAM" id="SSF54637">
    <property type="entry name" value="Thioesterase/thiol ester dehydrase-isomerase"/>
    <property type="match status" value="1"/>
</dbReference>
<dbReference type="Pfam" id="PF00501">
    <property type="entry name" value="AMP-binding"/>
    <property type="match status" value="1"/>
</dbReference>
<accession>A0ABP9RE50</accession>
<evidence type="ECO:0000313" key="4">
    <source>
        <dbReference type="EMBL" id="GAA5176025.1"/>
    </source>
</evidence>